<dbReference type="Proteomes" id="UP001172684">
    <property type="component" value="Unassembled WGS sequence"/>
</dbReference>
<dbReference type="PANTHER" id="PTHR47843">
    <property type="entry name" value="BTB DOMAIN-CONTAINING PROTEIN-RELATED"/>
    <property type="match status" value="1"/>
</dbReference>
<accession>A0ABQ9NUT5</accession>
<dbReference type="PANTHER" id="PTHR47843:SF2">
    <property type="entry name" value="BTB DOMAIN-CONTAINING PROTEIN"/>
    <property type="match status" value="1"/>
</dbReference>
<protein>
    <recommendedName>
        <fullName evidence="1">BTB domain-containing protein</fullName>
    </recommendedName>
</protein>
<name>A0ABQ9NUT5_9PEZI</name>
<dbReference type="CDD" id="cd18186">
    <property type="entry name" value="BTB_POZ_ZBTB_KLHL-like"/>
    <property type="match status" value="1"/>
</dbReference>
<comment type="caution">
    <text evidence="2">The sequence shown here is derived from an EMBL/GenBank/DDBJ whole genome shotgun (WGS) entry which is preliminary data.</text>
</comment>
<organism evidence="2 3">
    <name type="scientific">Coniosporium apollinis</name>
    <dbReference type="NCBI Taxonomy" id="61459"/>
    <lineage>
        <taxon>Eukaryota</taxon>
        <taxon>Fungi</taxon>
        <taxon>Dikarya</taxon>
        <taxon>Ascomycota</taxon>
        <taxon>Pezizomycotina</taxon>
        <taxon>Dothideomycetes</taxon>
        <taxon>Dothideomycetes incertae sedis</taxon>
        <taxon>Coniosporium</taxon>
    </lineage>
</organism>
<dbReference type="Pfam" id="PF00651">
    <property type="entry name" value="BTB"/>
    <property type="match status" value="1"/>
</dbReference>
<evidence type="ECO:0000313" key="3">
    <source>
        <dbReference type="Proteomes" id="UP001172684"/>
    </source>
</evidence>
<dbReference type="SMART" id="SM00225">
    <property type="entry name" value="BTB"/>
    <property type="match status" value="1"/>
</dbReference>
<dbReference type="EMBL" id="JAPDRL010000022">
    <property type="protein sequence ID" value="KAJ9666151.1"/>
    <property type="molecule type" value="Genomic_DNA"/>
</dbReference>
<dbReference type="Gene3D" id="3.30.710.10">
    <property type="entry name" value="Potassium Channel Kv1.1, Chain A"/>
    <property type="match status" value="1"/>
</dbReference>
<dbReference type="InterPro" id="IPR000210">
    <property type="entry name" value="BTB/POZ_dom"/>
</dbReference>
<feature type="domain" description="BTB" evidence="1">
    <location>
        <begin position="22"/>
        <end position="84"/>
    </location>
</feature>
<gene>
    <name evidence="2" type="ORF">H2201_003830</name>
</gene>
<evidence type="ECO:0000313" key="2">
    <source>
        <dbReference type="EMBL" id="KAJ9666151.1"/>
    </source>
</evidence>
<reference evidence="2" key="1">
    <citation type="submission" date="2022-10" db="EMBL/GenBank/DDBJ databases">
        <title>Culturing micro-colonial fungi from biological soil crusts in the Mojave desert and describing Neophaeococcomyces mojavensis, and introducing the new genera and species Taxawa tesnikishii.</title>
        <authorList>
            <person name="Kurbessoian T."/>
            <person name="Stajich J.E."/>
        </authorList>
    </citation>
    <scope>NUCLEOTIDE SEQUENCE</scope>
    <source>
        <strain evidence="2">TK_1</strain>
    </source>
</reference>
<sequence length="247" mass="28705">MTNKGGVVAEELEEPSFTNLGTVVTISVGVDGRPFVIHKDLLCYHSAYFRNLFKGSFIEAKSSVMQVEDTTVETFGHFVEWLYTTVARRPLPACHRVATSFVDPANPDPPSLDELLDVYIFADRYNICLLRNDVMKSWQYRNYNWGTICNELCEDMIKKAFDKLPHSSTLCRYIVQNYATMNFWIFPPMERELWAELPHEFLSELIMIASTLLQPRSKPIDTKSCDFHEHKNEVEKKECIESLWWSE</sequence>
<dbReference type="PROSITE" id="PS50097">
    <property type="entry name" value="BTB"/>
    <property type="match status" value="1"/>
</dbReference>
<keyword evidence="3" id="KW-1185">Reference proteome</keyword>
<evidence type="ECO:0000259" key="1">
    <source>
        <dbReference type="PROSITE" id="PS50097"/>
    </source>
</evidence>
<dbReference type="SUPFAM" id="SSF54695">
    <property type="entry name" value="POZ domain"/>
    <property type="match status" value="1"/>
</dbReference>
<proteinExistence type="predicted"/>
<dbReference type="InterPro" id="IPR011333">
    <property type="entry name" value="SKP1/BTB/POZ_sf"/>
</dbReference>